<keyword evidence="3" id="KW-1185">Reference proteome</keyword>
<keyword evidence="1" id="KW-0732">Signal</keyword>
<sequence>MRLGTPSLFAVLAVAAPLAASSPGTALAQDASGCAKFRWPVDRERSAFGTPGLRTVEAGKPLPGIMDPAIVALQPVADVKFERPPSRKPKDGTFGAVVKTPPLAVGGIYQITTSDDVWIDVVQDGRELKPKAVTGERDCPNVRKSVRFDFAAGQATVEISGSAANSVKVDFLPPP</sequence>
<dbReference type="RefSeq" id="WP_129226751.1">
    <property type="nucleotide sequence ID" value="NZ_QYBB01000011.1"/>
</dbReference>
<dbReference type="AlphaFoldDB" id="A0A4Q2U662"/>
<name>A0A4Q2U662_9HYPH</name>
<evidence type="ECO:0008006" key="4">
    <source>
        <dbReference type="Google" id="ProtNLM"/>
    </source>
</evidence>
<reference evidence="2 3" key="1">
    <citation type="submission" date="2018-12" db="EMBL/GenBank/DDBJ databases">
        <authorList>
            <person name="Grouzdev D.S."/>
            <person name="Krutkina M.S."/>
        </authorList>
    </citation>
    <scope>NUCLEOTIDE SEQUENCE [LARGE SCALE GENOMIC DNA]</scope>
    <source>
        <strain evidence="2 3">RmlP026</strain>
    </source>
</reference>
<organism evidence="2 3">
    <name type="scientific">Lichenibacterium minor</name>
    <dbReference type="NCBI Taxonomy" id="2316528"/>
    <lineage>
        <taxon>Bacteria</taxon>
        <taxon>Pseudomonadati</taxon>
        <taxon>Pseudomonadota</taxon>
        <taxon>Alphaproteobacteria</taxon>
        <taxon>Hyphomicrobiales</taxon>
        <taxon>Lichenihabitantaceae</taxon>
        <taxon>Lichenibacterium</taxon>
    </lineage>
</organism>
<reference evidence="2 3" key="2">
    <citation type="submission" date="2019-02" db="EMBL/GenBank/DDBJ databases">
        <title>'Lichenibacterium ramalinii' gen. nov. sp. nov., 'Lichenibacterium minor' gen. nov. sp. nov.</title>
        <authorList>
            <person name="Pankratov T."/>
        </authorList>
    </citation>
    <scope>NUCLEOTIDE SEQUENCE [LARGE SCALE GENOMIC DNA]</scope>
    <source>
        <strain evidence="2 3">RmlP026</strain>
    </source>
</reference>
<comment type="caution">
    <text evidence="2">The sequence shown here is derived from an EMBL/GenBank/DDBJ whole genome shotgun (WGS) entry which is preliminary data.</text>
</comment>
<proteinExistence type="predicted"/>
<evidence type="ECO:0000256" key="1">
    <source>
        <dbReference type="SAM" id="SignalP"/>
    </source>
</evidence>
<gene>
    <name evidence="2" type="ORF">D3273_11880</name>
</gene>
<dbReference type="Proteomes" id="UP000290759">
    <property type="component" value="Unassembled WGS sequence"/>
</dbReference>
<dbReference type="OrthoDB" id="7376020at2"/>
<feature type="signal peptide" evidence="1">
    <location>
        <begin position="1"/>
        <end position="28"/>
    </location>
</feature>
<accession>A0A4Q2U662</accession>
<dbReference type="EMBL" id="QYBB01000011">
    <property type="protein sequence ID" value="RYC31820.1"/>
    <property type="molecule type" value="Genomic_DNA"/>
</dbReference>
<feature type="chain" id="PRO_5020286134" description="Homogentisate 1,2-dioxygenase" evidence="1">
    <location>
        <begin position="29"/>
        <end position="175"/>
    </location>
</feature>
<evidence type="ECO:0000313" key="2">
    <source>
        <dbReference type="EMBL" id="RYC31820.1"/>
    </source>
</evidence>
<evidence type="ECO:0000313" key="3">
    <source>
        <dbReference type="Proteomes" id="UP000290759"/>
    </source>
</evidence>
<protein>
    <recommendedName>
        <fullName evidence="4">Homogentisate 1,2-dioxygenase</fullName>
    </recommendedName>
</protein>